<dbReference type="GO" id="GO:0005737">
    <property type="term" value="C:cytoplasm"/>
    <property type="evidence" value="ECO:0000318"/>
    <property type="project" value="GO_Central"/>
</dbReference>
<dbReference type="HOGENOM" id="CLU_049109_4_1_1"/>
<reference evidence="7 8" key="2">
    <citation type="journal article" date="2010" name="Nucleic Acids Res.">
        <title>BeetleBase in 2010: revisions to provide comprehensive genomic information for Tribolium castaneum.</title>
        <authorList>
            <person name="Kim H.S."/>
            <person name="Murphy T."/>
            <person name="Xia J."/>
            <person name="Caragea D."/>
            <person name="Park Y."/>
            <person name="Beeman R.W."/>
            <person name="Lorenzen M.D."/>
            <person name="Butcher S."/>
            <person name="Manak J.R."/>
            <person name="Brown S.J."/>
        </authorList>
    </citation>
    <scope>GENOME REANNOTATION</scope>
    <source>
        <strain evidence="7 8">Georgia GA2</strain>
    </source>
</reference>
<evidence type="ECO:0000256" key="4">
    <source>
        <dbReference type="ARBA" id="ARBA00022989"/>
    </source>
</evidence>
<dbReference type="eggNOG" id="KOG1944">
    <property type="taxonomic scope" value="Eukaryota"/>
</dbReference>
<keyword evidence="8" id="KW-1185">Reference proteome</keyword>
<accession>D6WH26</accession>
<proteinExistence type="inferred from homology"/>
<evidence type="ECO:0000256" key="3">
    <source>
        <dbReference type="ARBA" id="ARBA00022692"/>
    </source>
</evidence>
<dbReference type="OrthoDB" id="5345392at2759"/>
<dbReference type="PhylomeDB" id="D6WH26"/>
<sequence length="199" mass="22724">MSTCFNLVKTVKTRVISKFGSFVSTSFSDKYLLCTNVALSGTLSGLGDILEQNYEMLTDDLDNWNRTRTRNMSICGISIGVICHYWYNYLDRKLPGYTVGTVCKKIIVDQIVCSPVCIATLFVTCAILERKSTKEVVKEIQEKAWILYAAEWAVWPAAQFINFYFLPTKFRVLYDNTISVGYDIYTSYVKHKKSDSENS</sequence>
<dbReference type="OMA" id="IICHYWY"/>
<evidence type="ECO:0000256" key="2">
    <source>
        <dbReference type="ARBA" id="ARBA00006824"/>
    </source>
</evidence>
<evidence type="ECO:0000256" key="1">
    <source>
        <dbReference type="ARBA" id="ARBA00004141"/>
    </source>
</evidence>
<dbReference type="STRING" id="7070.D6WH26"/>
<dbReference type="Pfam" id="PF04117">
    <property type="entry name" value="Mpv17_PMP22"/>
    <property type="match status" value="1"/>
</dbReference>
<gene>
    <name evidence="7" type="primary">AUGUSTUS-3.0.2_03498</name>
    <name evidence="7" type="ORF">TcasGA2_TC003498</name>
</gene>
<evidence type="ECO:0000256" key="6">
    <source>
        <dbReference type="RuleBase" id="RU363053"/>
    </source>
</evidence>
<evidence type="ECO:0000313" key="8">
    <source>
        <dbReference type="Proteomes" id="UP000007266"/>
    </source>
</evidence>
<evidence type="ECO:0000313" key="7">
    <source>
        <dbReference type="EMBL" id="EFA00622.1"/>
    </source>
</evidence>
<keyword evidence="4 6" id="KW-1133">Transmembrane helix</keyword>
<organism evidence="7 8">
    <name type="scientific">Tribolium castaneum</name>
    <name type="common">Red flour beetle</name>
    <dbReference type="NCBI Taxonomy" id="7070"/>
    <lineage>
        <taxon>Eukaryota</taxon>
        <taxon>Metazoa</taxon>
        <taxon>Ecdysozoa</taxon>
        <taxon>Arthropoda</taxon>
        <taxon>Hexapoda</taxon>
        <taxon>Insecta</taxon>
        <taxon>Pterygota</taxon>
        <taxon>Neoptera</taxon>
        <taxon>Endopterygota</taxon>
        <taxon>Coleoptera</taxon>
        <taxon>Polyphaga</taxon>
        <taxon>Cucujiformia</taxon>
        <taxon>Tenebrionidae</taxon>
        <taxon>Tenebrionidae incertae sedis</taxon>
        <taxon>Tribolium</taxon>
    </lineage>
</organism>
<dbReference type="PANTHER" id="PTHR11266">
    <property type="entry name" value="PEROXISOMAL MEMBRANE PROTEIN 2, PXMP2 MPV17"/>
    <property type="match status" value="1"/>
</dbReference>
<name>D6WH26_TRICA</name>
<dbReference type="FunCoup" id="D6WH26">
    <property type="interactions" value="357"/>
</dbReference>
<dbReference type="GO" id="GO:0005739">
    <property type="term" value="C:mitochondrion"/>
    <property type="evidence" value="ECO:0000318"/>
    <property type="project" value="GO_Central"/>
</dbReference>
<dbReference type="Proteomes" id="UP000007266">
    <property type="component" value="Linkage group 3"/>
</dbReference>
<reference evidence="7 8" key="1">
    <citation type="journal article" date="2008" name="Nature">
        <title>The genome of the model beetle and pest Tribolium castaneum.</title>
        <authorList>
            <consortium name="Tribolium Genome Sequencing Consortium"/>
            <person name="Richards S."/>
            <person name="Gibbs R.A."/>
            <person name="Weinstock G.M."/>
            <person name="Brown S.J."/>
            <person name="Denell R."/>
            <person name="Beeman R.W."/>
            <person name="Gibbs R."/>
            <person name="Beeman R.W."/>
            <person name="Brown S.J."/>
            <person name="Bucher G."/>
            <person name="Friedrich M."/>
            <person name="Grimmelikhuijzen C.J."/>
            <person name="Klingler M."/>
            <person name="Lorenzen M."/>
            <person name="Richards S."/>
            <person name="Roth S."/>
            <person name="Schroder R."/>
            <person name="Tautz D."/>
            <person name="Zdobnov E.M."/>
            <person name="Muzny D."/>
            <person name="Gibbs R.A."/>
            <person name="Weinstock G.M."/>
            <person name="Attaway T."/>
            <person name="Bell S."/>
            <person name="Buhay C.J."/>
            <person name="Chandrabose M.N."/>
            <person name="Chavez D."/>
            <person name="Clerk-Blankenburg K.P."/>
            <person name="Cree A."/>
            <person name="Dao M."/>
            <person name="Davis C."/>
            <person name="Chacko J."/>
            <person name="Dinh H."/>
            <person name="Dugan-Rocha S."/>
            <person name="Fowler G."/>
            <person name="Garner T.T."/>
            <person name="Garnes J."/>
            <person name="Gnirke A."/>
            <person name="Hawes A."/>
            <person name="Hernandez J."/>
            <person name="Hines S."/>
            <person name="Holder M."/>
            <person name="Hume J."/>
            <person name="Jhangiani S.N."/>
            <person name="Joshi V."/>
            <person name="Khan Z.M."/>
            <person name="Jackson L."/>
            <person name="Kovar C."/>
            <person name="Kowis A."/>
            <person name="Lee S."/>
            <person name="Lewis L.R."/>
            <person name="Margolis J."/>
            <person name="Morgan M."/>
            <person name="Nazareth L.V."/>
            <person name="Nguyen N."/>
            <person name="Okwuonu G."/>
            <person name="Parker D."/>
            <person name="Richards S."/>
            <person name="Ruiz S.J."/>
            <person name="Santibanez J."/>
            <person name="Savard J."/>
            <person name="Scherer S.E."/>
            <person name="Schneider B."/>
            <person name="Sodergren E."/>
            <person name="Tautz D."/>
            <person name="Vattahil S."/>
            <person name="Villasana D."/>
            <person name="White C.S."/>
            <person name="Wright R."/>
            <person name="Park Y."/>
            <person name="Beeman R.W."/>
            <person name="Lord J."/>
            <person name="Oppert B."/>
            <person name="Lorenzen M."/>
            <person name="Brown S."/>
            <person name="Wang L."/>
            <person name="Savard J."/>
            <person name="Tautz D."/>
            <person name="Richards S."/>
            <person name="Weinstock G."/>
            <person name="Gibbs R.A."/>
            <person name="Liu Y."/>
            <person name="Worley K."/>
            <person name="Weinstock G."/>
            <person name="Elsik C.G."/>
            <person name="Reese J.T."/>
            <person name="Elhaik E."/>
            <person name="Landan G."/>
            <person name="Graur D."/>
            <person name="Arensburger P."/>
            <person name="Atkinson P."/>
            <person name="Beeman R.W."/>
            <person name="Beidler J."/>
            <person name="Brown S.J."/>
            <person name="Demuth J.P."/>
            <person name="Drury D.W."/>
            <person name="Du Y.Z."/>
            <person name="Fujiwara H."/>
            <person name="Lorenzen M."/>
            <person name="Maselli V."/>
            <person name="Osanai M."/>
            <person name="Park Y."/>
            <person name="Robertson H.M."/>
            <person name="Tu Z."/>
            <person name="Wang J.J."/>
            <person name="Wang S."/>
            <person name="Richards S."/>
            <person name="Song H."/>
            <person name="Zhang L."/>
            <person name="Sodergren E."/>
            <person name="Werner D."/>
            <person name="Stanke M."/>
            <person name="Morgenstern B."/>
            <person name="Solovyev V."/>
            <person name="Kosarev P."/>
            <person name="Brown G."/>
            <person name="Chen H.C."/>
            <person name="Ermolaeva O."/>
            <person name="Hlavina W."/>
            <person name="Kapustin Y."/>
            <person name="Kiryutin B."/>
            <person name="Kitts P."/>
            <person name="Maglott D."/>
            <person name="Pruitt K."/>
            <person name="Sapojnikov V."/>
            <person name="Souvorov A."/>
            <person name="Mackey A.J."/>
            <person name="Waterhouse R.M."/>
            <person name="Wyder S."/>
            <person name="Zdobnov E.M."/>
            <person name="Zdobnov E.M."/>
            <person name="Wyder S."/>
            <person name="Kriventseva E.V."/>
            <person name="Kadowaki T."/>
            <person name="Bork P."/>
            <person name="Aranda M."/>
            <person name="Bao R."/>
            <person name="Beermann A."/>
            <person name="Berns N."/>
            <person name="Bolognesi R."/>
            <person name="Bonneton F."/>
            <person name="Bopp D."/>
            <person name="Brown S.J."/>
            <person name="Bucher G."/>
            <person name="Butts T."/>
            <person name="Chaumot A."/>
            <person name="Denell R.E."/>
            <person name="Ferrier D.E."/>
            <person name="Friedrich M."/>
            <person name="Gordon C.M."/>
            <person name="Jindra M."/>
            <person name="Klingler M."/>
            <person name="Lan Q."/>
            <person name="Lattorff H.M."/>
            <person name="Laudet V."/>
            <person name="von Levetsow C."/>
            <person name="Liu Z."/>
            <person name="Lutz R."/>
            <person name="Lynch J.A."/>
            <person name="da Fonseca R.N."/>
            <person name="Posnien N."/>
            <person name="Reuter R."/>
            <person name="Roth S."/>
            <person name="Savard J."/>
            <person name="Schinko J.B."/>
            <person name="Schmitt C."/>
            <person name="Schoppmeier M."/>
            <person name="Schroder R."/>
            <person name="Shippy T.D."/>
            <person name="Simonnet F."/>
            <person name="Marques-Souza H."/>
            <person name="Tautz D."/>
            <person name="Tomoyasu Y."/>
            <person name="Trauner J."/>
            <person name="Van der Zee M."/>
            <person name="Vervoort M."/>
            <person name="Wittkopp N."/>
            <person name="Wimmer E.A."/>
            <person name="Yang X."/>
            <person name="Jones A.K."/>
            <person name="Sattelle D.B."/>
            <person name="Ebert P.R."/>
            <person name="Nelson D."/>
            <person name="Scott J.G."/>
            <person name="Beeman R.W."/>
            <person name="Muthukrishnan S."/>
            <person name="Kramer K.J."/>
            <person name="Arakane Y."/>
            <person name="Beeman R.W."/>
            <person name="Zhu Q."/>
            <person name="Hogenkamp D."/>
            <person name="Dixit R."/>
            <person name="Oppert B."/>
            <person name="Jiang H."/>
            <person name="Zou Z."/>
            <person name="Marshall J."/>
            <person name="Elpidina E."/>
            <person name="Vinokurov K."/>
            <person name="Oppert C."/>
            <person name="Zou Z."/>
            <person name="Evans J."/>
            <person name="Lu Z."/>
            <person name="Zhao P."/>
            <person name="Sumathipala N."/>
            <person name="Altincicek B."/>
            <person name="Vilcinskas A."/>
            <person name="Williams M."/>
            <person name="Hultmark D."/>
            <person name="Hetru C."/>
            <person name="Jiang H."/>
            <person name="Grimmelikhuijzen C.J."/>
            <person name="Hauser F."/>
            <person name="Cazzamali G."/>
            <person name="Williamson M."/>
            <person name="Park Y."/>
            <person name="Li B."/>
            <person name="Tanaka Y."/>
            <person name="Predel R."/>
            <person name="Neupert S."/>
            <person name="Schachtner J."/>
            <person name="Verleyen P."/>
            <person name="Raible F."/>
            <person name="Bork P."/>
            <person name="Friedrich M."/>
            <person name="Walden K.K."/>
            <person name="Robertson H.M."/>
            <person name="Angeli S."/>
            <person name="Foret S."/>
            <person name="Bucher G."/>
            <person name="Schuetz S."/>
            <person name="Maleszka R."/>
            <person name="Wimmer E.A."/>
            <person name="Beeman R.W."/>
            <person name="Lorenzen M."/>
            <person name="Tomoyasu Y."/>
            <person name="Miller S.C."/>
            <person name="Grossmann D."/>
            <person name="Bucher G."/>
        </authorList>
    </citation>
    <scope>NUCLEOTIDE SEQUENCE [LARGE SCALE GENOMIC DNA]</scope>
    <source>
        <strain evidence="7 8">Georgia GA2</strain>
    </source>
</reference>
<dbReference type="InterPro" id="IPR007248">
    <property type="entry name" value="Mpv17_PMP22"/>
</dbReference>
<dbReference type="EMBL" id="KQ971321">
    <property type="protein sequence ID" value="EFA00622.1"/>
    <property type="molecule type" value="Genomic_DNA"/>
</dbReference>
<dbReference type="GO" id="GO:0016020">
    <property type="term" value="C:membrane"/>
    <property type="evidence" value="ECO:0007669"/>
    <property type="project" value="UniProtKB-SubCell"/>
</dbReference>
<dbReference type="PANTHER" id="PTHR11266:SF8">
    <property type="entry name" value="MPV17-LIKE PROTEIN 2"/>
    <property type="match status" value="1"/>
</dbReference>
<dbReference type="InParanoid" id="D6WH26"/>
<dbReference type="KEGG" id="tca:663699"/>
<evidence type="ECO:0000256" key="5">
    <source>
        <dbReference type="ARBA" id="ARBA00023136"/>
    </source>
</evidence>
<dbReference type="AlphaFoldDB" id="D6WH26"/>
<protein>
    <submittedName>
        <fullName evidence="7">Mpv17-like protein</fullName>
    </submittedName>
</protein>
<feature type="transmembrane region" description="Helical" evidence="6">
    <location>
        <begin position="71"/>
        <end position="87"/>
    </location>
</feature>
<keyword evidence="3 6" id="KW-0812">Transmembrane</keyword>
<comment type="subcellular location">
    <subcellularLocation>
        <location evidence="1">Membrane</location>
        <topology evidence="1">Multi-pass membrane protein</topology>
    </subcellularLocation>
</comment>
<keyword evidence="5 6" id="KW-0472">Membrane</keyword>
<comment type="similarity">
    <text evidence="2 6">Belongs to the peroxisomal membrane protein PXMP2/4 family.</text>
</comment>
<feature type="transmembrane region" description="Helical" evidence="6">
    <location>
        <begin position="107"/>
        <end position="128"/>
    </location>
</feature>